<proteinExistence type="predicted"/>
<gene>
    <name evidence="4" type="ORF">DW828_11385</name>
    <name evidence="3" type="ORF">GME02_01290</name>
</gene>
<evidence type="ECO:0000256" key="2">
    <source>
        <dbReference type="ARBA" id="ARBA00022737"/>
    </source>
</evidence>
<dbReference type="PANTHER" id="PTHR23416">
    <property type="entry name" value="SIALIC ACID SYNTHASE-RELATED"/>
    <property type="match status" value="1"/>
</dbReference>
<sequence>MIISMNRIIKLIYIYFKQIYMIFLKNHICGISIFRRFYNFKIMGTNNTIVVKSHLPINVSIVIYGDNHKLTIEENVVFKKGQIWFEDHDCEICIESGTTIEEAHLAVAENGTKILIGKDCMFSKGIHIATTDSHSIIDIESGNRTNPAQDIIIGNHVWLGYCANVNKGVSIGDNVVVAGHSVVTKSIPANSIVAGVSARIVKSNITWNRIRI</sequence>
<dbReference type="InterPro" id="IPR051159">
    <property type="entry name" value="Hexapeptide_acetyltransf"/>
</dbReference>
<dbReference type="SUPFAM" id="SSF51161">
    <property type="entry name" value="Trimeric LpxA-like enzymes"/>
    <property type="match status" value="1"/>
</dbReference>
<reference evidence="4 5" key="1">
    <citation type="submission" date="2018-08" db="EMBL/GenBank/DDBJ databases">
        <title>A genome reference for cultivated species of the human gut microbiota.</title>
        <authorList>
            <person name="Zou Y."/>
            <person name="Xue W."/>
            <person name="Luo G."/>
        </authorList>
    </citation>
    <scope>NUCLEOTIDE SEQUENCE [LARGE SCALE GENOMIC DNA]</scope>
    <source>
        <strain evidence="4 5">AM34-17</strain>
    </source>
</reference>
<reference evidence="3 6" key="2">
    <citation type="journal article" date="2019" name="Nat. Med.">
        <title>A library of human gut bacterial isolates paired with longitudinal multiomics data enables mechanistic microbiome research.</title>
        <authorList>
            <person name="Poyet M."/>
            <person name="Groussin M."/>
            <person name="Gibbons S.M."/>
            <person name="Avila-Pacheco J."/>
            <person name="Jiang X."/>
            <person name="Kearney S.M."/>
            <person name="Perrotta A.R."/>
            <person name="Berdy B."/>
            <person name="Zhao S."/>
            <person name="Lieberman T.D."/>
            <person name="Swanson P.K."/>
            <person name="Smith M."/>
            <person name="Roesemann S."/>
            <person name="Alexander J.E."/>
            <person name="Rich S.A."/>
            <person name="Livny J."/>
            <person name="Vlamakis H."/>
            <person name="Clish C."/>
            <person name="Bullock K."/>
            <person name="Deik A."/>
            <person name="Scott J."/>
            <person name="Pierce K.A."/>
            <person name="Xavier R.J."/>
            <person name="Alm E.J."/>
        </authorList>
    </citation>
    <scope>NUCLEOTIDE SEQUENCE [LARGE SCALE GENOMIC DNA]</scope>
    <source>
        <strain evidence="3 6">BIOML-A11</strain>
    </source>
</reference>
<name>A0A3R6EE18_9BACT</name>
<dbReference type="PROSITE" id="PS00101">
    <property type="entry name" value="HEXAPEP_TRANSFERASES"/>
    <property type="match status" value="1"/>
</dbReference>
<keyword evidence="4" id="KW-0012">Acyltransferase</keyword>
<dbReference type="PANTHER" id="PTHR23416:SF78">
    <property type="entry name" value="LIPOPOLYSACCHARIDE BIOSYNTHESIS O-ACETYL TRANSFERASE WBBJ-RELATED"/>
    <property type="match status" value="1"/>
</dbReference>
<evidence type="ECO:0000313" key="4">
    <source>
        <dbReference type="EMBL" id="RHC84120.1"/>
    </source>
</evidence>
<dbReference type="GO" id="GO:0016746">
    <property type="term" value="F:acyltransferase activity"/>
    <property type="evidence" value="ECO:0007669"/>
    <property type="project" value="UniProtKB-KW"/>
</dbReference>
<evidence type="ECO:0000313" key="5">
    <source>
        <dbReference type="Proteomes" id="UP000286260"/>
    </source>
</evidence>
<protein>
    <submittedName>
        <fullName evidence="4">Acyltransferase</fullName>
    </submittedName>
</protein>
<accession>A0A3R6EE18</accession>
<dbReference type="Gene3D" id="2.160.10.10">
    <property type="entry name" value="Hexapeptide repeat proteins"/>
    <property type="match status" value="1"/>
</dbReference>
<dbReference type="InterPro" id="IPR011004">
    <property type="entry name" value="Trimer_LpxA-like_sf"/>
</dbReference>
<dbReference type="AlphaFoldDB" id="A0A3R6EE18"/>
<evidence type="ECO:0000313" key="3">
    <source>
        <dbReference type="EMBL" id="MTV00322.1"/>
    </source>
</evidence>
<organism evidence="4 5">
    <name type="scientific">Parabacteroides merdae</name>
    <dbReference type="NCBI Taxonomy" id="46503"/>
    <lineage>
        <taxon>Bacteria</taxon>
        <taxon>Pseudomonadati</taxon>
        <taxon>Bacteroidota</taxon>
        <taxon>Bacteroidia</taxon>
        <taxon>Bacteroidales</taxon>
        <taxon>Tannerellaceae</taxon>
        <taxon>Parabacteroides</taxon>
    </lineage>
</organism>
<evidence type="ECO:0000313" key="6">
    <source>
        <dbReference type="Proteomes" id="UP000482671"/>
    </source>
</evidence>
<comment type="caution">
    <text evidence="4">The sequence shown here is derived from an EMBL/GenBank/DDBJ whole genome shotgun (WGS) entry which is preliminary data.</text>
</comment>
<evidence type="ECO:0000256" key="1">
    <source>
        <dbReference type="ARBA" id="ARBA00022679"/>
    </source>
</evidence>
<keyword evidence="2" id="KW-0677">Repeat</keyword>
<keyword evidence="1 4" id="KW-0808">Transferase</keyword>
<dbReference type="Proteomes" id="UP000482671">
    <property type="component" value="Unassembled WGS sequence"/>
</dbReference>
<dbReference type="EMBL" id="QSII01000015">
    <property type="protein sequence ID" value="RHC84120.1"/>
    <property type="molecule type" value="Genomic_DNA"/>
</dbReference>
<dbReference type="InterPro" id="IPR018357">
    <property type="entry name" value="Hexapep_transf_CS"/>
</dbReference>
<dbReference type="Proteomes" id="UP000286260">
    <property type="component" value="Unassembled WGS sequence"/>
</dbReference>
<dbReference type="EMBL" id="WNDD01000001">
    <property type="protein sequence ID" value="MTV00322.1"/>
    <property type="molecule type" value="Genomic_DNA"/>
</dbReference>